<keyword evidence="3" id="KW-0201">Cytochrome c-type biogenesis</keyword>
<dbReference type="SMART" id="SM00028">
    <property type="entry name" value="TPR"/>
    <property type="match status" value="2"/>
</dbReference>
<dbReference type="PROSITE" id="PS50005">
    <property type="entry name" value="TPR"/>
    <property type="match status" value="1"/>
</dbReference>
<organism evidence="9 10">
    <name type="scientific">Rubrivivax albus</name>
    <dbReference type="NCBI Taxonomy" id="2499835"/>
    <lineage>
        <taxon>Bacteria</taxon>
        <taxon>Pseudomonadati</taxon>
        <taxon>Pseudomonadota</taxon>
        <taxon>Betaproteobacteria</taxon>
        <taxon>Burkholderiales</taxon>
        <taxon>Sphaerotilaceae</taxon>
        <taxon>Rubrivivax</taxon>
    </lineage>
</organism>
<evidence type="ECO:0000313" key="9">
    <source>
        <dbReference type="EMBL" id="RVT53906.1"/>
    </source>
</evidence>
<dbReference type="InterPro" id="IPR056412">
    <property type="entry name" value="Ig_CycH"/>
</dbReference>
<name>A0A3S2TPS8_9BURK</name>
<feature type="repeat" description="TPR" evidence="5">
    <location>
        <begin position="155"/>
        <end position="188"/>
    </location>
</feature>
<comment type="caution">
    <text evidence="9">The sequence shown here is derived from an EMBL/GenBank/DDBJ whole genome shotgun (WGS) entry which is preliminary data.</text>
</comment>
<accession>A0A3S2TPS8</accession>
<keyword evidence="10" id="KW-1185">Reference proteome</keyword>
<comment type="subcellular location">
    <subcellularLocation>
        <location evidence="1">Cell envelope</location>
    </subcellularLocation>
</comment>
<dbReference type="PANTHER" id="PTHR47870:SF4">
    <property type="entry name" value="CYTOCHROME C-TYPE BIOGENESIS PROTEIN CYCH"/>
    <property type="match status" value="1"/>
</dbReference>
<dbReference type="EMBL" id="SACT01000001">
    <property type="protein sequence ID" value="RVT53906.1"/>
    <property type="molecule type" value="Genomic_DNA"/>
</dbReference>
<evidence type="ECO:0000259" key="7">
    <source>
        <dbReference type="Pfam" id="PF23892"/>
    </source>
</evidence>
<feature type="domain" description="Cytochrome c-type biogenesis protein H Ig-like" evidence="7">
    <location>
        <begin position="298"/>
        <end position="403"/>
    </location>
</feature>
<dbReference type="InterPro" id="IPR017560">
    <property type="entry name" value="Cyt_c_biogenesis_CcmI"/>
</dbReference>
<dbReference type="Proteomes" id="UP000288178">
    <property type="component" value="Unassembled WGS sequence"/>
</dbReference>
<dbReference type="NCBIfam" id="TIGR03142">
    <property type="entry name" value="cytochro_ccmI"/>
    <property type="match status" value="1"/>
</dbReference>
<dbReference type="RefSeq" id="WP_128195546.1">
    <property type="nucleotide sequence ID" value="NZ_SACT01000001.1"/>
</dbReference>
<reference evidence="9 10" key="1">
    <citation type="submission" date="2019-01" db="EMBL/GenBank/DDBJ databases">
        <authorList>
            <person name="Chen W.-M."/>
        </authorList>
    </citation>
    <scope>NUCLEOTIDE SEQUENCE [LARGE SCALE GENOMIC DNA]</scope>
    <source>
        <strain evidence="9 10">ICH-3</strain>
    </source>
</reference>
<dbReference type="OrthoDB" id="9776053at2"/>
<dbReference type="Pfam" id="PF23914">
    <property type="entry name" value="TPR_CcmH_CycH"/>
    <property type="match status" value="1"/>
</dbReference>
<evidence type="ECO:0000256" key="4">
    <source>
        <dbReference type="ARBA" id="ARBA00022803"/>
    </source>
</evidence>
<gene>
    <name evidence="9" type="primary">ccmI</name>
    <name evidence="9" type="ORF">ENE75_03215</name>
</gene>
<proteinExistence type="predicted"/>
<feature type="region of interest" description="Disordered" evidence="6">
    <location>
        <begin position="374"/>
        <end position="393"/>
    </location>
</feature>
<evidence type="ECO:0000313" key="10">
    <source>
        <dbReference type="Proteomes" id="UP000288178"/>
    </source>
</evidence>
<dbReference type="GO" id="GO:0005886">
    <property type="term" value="C:plasma membrane"/>
    <property type="evidence" value="ECO:0007669"/>
    <property type="project" value="TreeGrafter"/>
</dbReference>
<evidence type="ECO:0000256" key="3">
    <source>
        <dbReference type="ARBA" id="ARBA00022748"/>
    </source>
</evidence>
<keyword evidence="4 5" id="KW-0802">TPR repeat</keyword>
<dbReference type="SUPFAM" id="SSF48452">
    <property type="entry name" value="TPR-like"/>
    <property type="match status" value="1"/>
</dbReference>
<dbReference type="GO" id="GO:0030313">
    <property type="term" value="C:cell envelope"/>
    <property type="evidence" value="ECO:0007669"/>
    <property type="project" value="UniProtKB-SubCell"/>
</dbReference>
<dbReference type="GO" id="GO:0017004">
    <property type="term" value="P:cytochrome complex assembly"/>
    <property type="evidence" value="ECO:0007669"/>
    <property type="project" value="UniProtKB-KW"/>
</dbReference>
<keyword evidence="2" id="KW-0677">Repeat</keyword>
<dbReference type="InterPro" id="IPR011990">
    <property type="entry name" value="TPR-like_helical_dom_sf"/>
</dbReference>
<feature type="domain" description="Cytochrome c-type biogenesis protein H TPR" evidence="8">
    <location>
        <begin position="127"/>
        <end position="261"/>
    </location>
</feature>
<sequence length="407" mass="42565">MTMFWILAAIMVVVSLGVLVRPLLAVKAPAIDDTAQTNLRVLRDAMAELDAELAAGELTAEQHAQARTELERRALEETADDDTRPSSAAPRGARASALALAVLVPATAVLLYAQLGDRRGLDPVLAQPPAHATAADIDTLVQRLADRMKADPADPQGWLLLGRAYAGLQRFDEARDAYREAMQRMTPDANLLADYADVLAMTQGRTLAGEPEKLVLQALTLDPDHLKSLALAGSAAFERGDPKAALAHWTRAKALAPPDSPFAGGLDPGIAEARAAAGLPADAPAPVPPTPAASAGGLQVSVRLDPALAGQLQPGDTLFVFARAAEGPRMPVAIARLPATAEPVQVTLDDSSAMMPAMRLSGQARVVVGARVSRTGNATPQPGDLEGESVPVAPSGTVELQIDRVRR</sequence>
<protein>
    <submittedName>
        <fullName evidence="9">C-type cytochrome biogenesis protein CcmI</fullName>
    </submittedName>
</protein>
<dbReference type="InterPro" id="IPR056413">
    <property type="entry name" value="TPR_CcmH_CycH"/>
</dbReference>
<dbReference type="InterPro" id="IPR019734">
    <property type="entry name" value="TPR_rpt"/>
</dbReference>
<evidence type="ECO:0000256" key="5">
    <source>
        <dbReference type="PROSITE-ProRule" id="PRU00339"/>
    </source>
</evidence>
<evidence type="ECO:0000259" key="8">
    <source>
        <dbReference type="Pfam" id="PF23914"/>
    </source>
</evidence>
<evidence type="ECO:0000256" key="6">
    <source>
        <dbReference type="SAM" id="MobiDB-lite"/>
    </source>
</evidence>
<dbReference type="AlphaFoldDB" id="A0A3S2TPS8"/>
<evidence type="ECO:0000256" key="2">
    <source>
        <dbReference type="ARBA" id="ARBA00022737"/>
    </source>
</evidence>
<dbReference type="InterPro" id="IPR051263">
    <property type="entry name" value="C-type_cytochrome_biogenesis"/>
</dbReference>
<dbReference type="PANTHER" id="PTHR47870">
    <property type="entry name" value="CYTOCHROME C-TYPE BIOGENESIS PROTEIN CCMH"/>
    <property type="match status" value="1"/>
</dbReference>
<evidence type="ECO:0000256" key="1">
    <source>
        <dbReference type="ARBA" id="ARBA00004196"/>
    </source>
</evidence>
<dbReference type="Pfam" id="PF23892">
    <property type="entry name" value="Ig_CycH"/>
    <property type="match status" value="1"/>
</dbReference>
<dbReference type="Gene3D" id="1.25.40.10">
    <property type="entry name" value="Tetratricopeptide repeat domain"/>
    <property type="match status" value="1"/>
</dbReference>